<evidence type="ECO:0000259" key="1">
    <source>
        <dbReference type="PROSITE" id="PS50222"/>
    </source>
</evidence>
<dbReference type="Gene3D" id="1.10.238.10">
    <property type="entry name" value="EF-hand"/>
    <property type="match status" value="1"/>
</dbReference>
<dbReference type="PANTHER" id="PTHR47065:SF1">
    <property type="entry name" value="EF-HAND CALCIUM-BINDING DOMAIN-CONTAINING PROTEIN 9"/>
    <property type="match status" value="1"/>
</dbReference>
<evidence type="ECO:0000313" key="3">
    <source>
        <dbReference type="Proteomes" id="UP000826234"/>
    </source>
</evidence>
<accession>A0ABQ7TIX2</accession>
<protein>
    <recommendedName>
        <fullName evidence="1">EF-hand domain-containing protein</fullName>
    </recommendedName>
</protein>
<dbReference type="PROSITE" id="PS00303">
    <property type="entry name" value="S100_CABP"/>
    <property type="match status" value="1"/>
</dbReference>
<proteinExistence type="predicted"/>
<dbReference type="InterPro" id="IPR011992">
    <property type="entry name" value="EF-hand-dom_pair"/>
</dbReference>
<feature type="domain" description="EF-hand" evidence="1">
    <location>
        <begin position="130"/>
        <end position="165"/>
    </location>
</feature>
<dbReference type="InterPro" id="IPR002048">
    <property type="entry name" value="EF_hand_dom"/>
</dbReference>
<dbReference type="EMBL" id="JAIPUX010000439">
    <property type="protein sequence ID" value="KAH0629710.1"/>
    <property type="molecule type" value="Genomic_DNA"/>
</dbReference>
<dbReference type="SUPFAM" id="SSF47473">
    <property type="entry name" value="EF-hand"/>
    <property type="match status" value="1"/>
</dbReference>
<reference evidence="2 3" key="1">
    <citation type="journal article" date="2022" name="Gigascience">
        <title>A chromosome-level genome assembly and annotation of the desert horned lizard, Phrynosoma platyrhinos, provides insight into chromosomal rearrangements among reptiles.</title>
        <authorList>
            <person name="Koochekian N."/>
            <person name="Ascanio A."/>
            <person name="Farleigh K."/>
            <person name="Card D.C."/>
            <person name="Schield D.R."/>
            <person name="Castoe T.A."/>
            <person name="Jezkova T."/>
        </authorList>
    </citation>
    <scope>NUCLEOTIDE SEQUENCE [LARGE SCALE GENOMIC DNA]</scope>
    <source>
        <strain evidence="2">NK-2021</strain>
    </source>
</reference>
<keyword evidence="3" id="KW-1185">Reference proteome</keyword>
<dbReference type="PANTHER" id="PTHR47065">
    <property type="entry name" value="EF-HAND CALCIUM-BINDING DOMAIN-CONTAINING PROTEIN 9"/>
    <property type="match status" value="1"/>
</dbReference>
<gene>
    <name evidence="2" type="ORF">JD844_011998</name>
</gene>
<sequence>MKLKPKCFLHFLCLDRMYCLLSVRNARALTTYFSLLDVHNKNALNSKYNRAFKVWLQRCKLQFQHNLSVAASQIHNECVLFFTLKCEKAAGWDEEAENAGGYFGYFELGLIQHCFPDLQFYNFLHYITNLTKAQIMLVFDLLDWNGNGEVSFDEFYMLVCIIMSHEAS</sequence>
<dbReference type="InterPro" id="IPR001751">
    <property type="entry name" value="S100/CaBP7/8-like_CS"/>
</dbReference>
<comment type="caution">
    <text evidence="2">The sequence shown here is derived from an EMBL/GenBank/DDBJ whole genome shotgun (WGS) entry which is preliminary data.</text>
</comment>
<dbReference type="Proteomes" id="UP000826234">
    <property type="component" value="Unassembled WGS sequence"/>
</dbReference>
<organism evidence="2 3">
    <name type="scientific">Phrynosoma platyrhinos</name>
    <name type="common">Desert horned lizard</name>
    <dbReference type="NCBI Taxonomy" id="52577"/>
    <lineage>
        <taxon>Eukaryota</taxon>
        <taxon>Metazoa</taxon>
        <taxon>Chordata</taxon>
        <taxon>Craniata</taxon>
        <taxon>Vertebrata</taxon>
        <taxon>Euteleostomi</taxon>
        <taxon>Lepidosauria</taxon>
        <taxon>Squamata</taxon>
        <taxon>Bifurcata</taxon>
        <taxon>Unidentata</taxon>
        <taxon>Episquamata</taxon>
        <taxon>Toxicofera</taxon>
        <taxon>Iguania</taxon>
        <taxon>Phrynosomatidae</taxon>
        <taxon>Phrynosomatinae</taxon>
        <taxon>Phrynosoma</taxon>
    </lineage>
</organism>
<name>A0ABQ7TIX2_PHRPL</name>
<dbReference type="PROSITE" id="PS50222">
    <property type="entry name" value="EF_HAND_2"/>
    <property type="match status" value="1"/>
</dbReference>
<evidence type="ECO:0000313" key="2">
    <source>
        <dbReference type="EMBL" id="KAH0629710.1"/>
    </source>
</evidence>
<dbReference type="InterPro" id="IPR042798">
    <property type="entry name" value="EFCAB9"/>
</dbReference>